<sequence>MSNSSDEAYKEKRKKIQDVLNVIKKARNVEYSRKDKVILILGNAGVGKSIFTESIASNDKTYRGTTSLHTSLPKFIEDTEHNVTFYDCPDFSDDLVQDITGSYFIKNIIESADSIKLVFLVDISLMKETEQVPGFISFIKRVITLIKNLEKFKLSTALVVTNVDKYYTTKSDLEIKQHIGKIGLDGWKYTFQGSILNAISNDQRKSAVRFIDNLKDEDGNYARLDIFRTVNNSDKFTNITLSESNKNSLKDLLHNKMNFRRHEQNDFGYAMPAGTNTFLNDLIETVNNNIVIDVKNVGEQIEKSLQNREKQSDDKNDLRDAFFTVHKVLSSAKADILNCTESQCLKEILVQTIDNLNMVDFDKDTSNIHNYGKFLEFIKSLNSESNTPGSLQWGEGLTDVIKYLDDSYKWYRCLTFLDVSLAYYNAQYAVQVDITSSRDVNELSQELSRSGDIKENIDRRLQLLKEITANNKWDANRYDEFNEKCVNDFKSIKLNEIKLKFLDLILDESIRNKMTFSCTGDKLEVRGQYILLQNVIADDYTKLKICPEAKVIEIFALKKIFLDKKFQRAGNETQFSILAPEWEIINGYIGLINGFNGETGTWTAGGNFIGISQRVKGMDNLRIDVADPMWQRVYDGNNLCVNRDMIYNLQSDENTPWFKNSCKIDIENEHFSEGTCLFHKDCTFPEHFEKTGDRVFIITEKQANFKTNSSQEEVRLSKNECRGQNGGIHENCVDVRFTRTLSIYWSRNSPEPIRGGYTYTFHPRSTVTAQLPIVINNYKSYVRKNLAHSSSNSPLRKFIYEIDNNDFYSTLDFVDELTNLEEDYFNFKEKTLFLPFYEKMLKRIDRYAYKLKNSGVLSGDNKEVLRYLYLAVLSKIRCIKDDVYNDYTRNLASYLNDSINKINQIRKDNYYKDYQDQIQGKIQEADDIVKDKLTTEIKPFITQIEENMQSLVSETVAKIDQAIADKKEHEKAKKTLKDLYILRWIIGITKVASVALAFLGPPGAIVAAAAQGAIGITESLVLDDLSPQGIDKPVTLSPTVVKSISKIQDLYKAEQTAYKEQLHKAEQTLKDLEVHYNDDANVKEINTIRDKVRETREKLEKEDRETKNYDKDSLDRRATIKQELVDLLKKEKEHLESKRKSANDASKAHIDIVTDRNIRILNHVQTAVSMAEMGVELYGKIANHRAKIDHVDALINADDLKIMGYKQFKKDIYENIMPISNNIKETVTNATKTLAGLSRVSLDVAEWQITNMLGEAKLQLANYTEDFANIRDSLTRCIGKLEKLMRLMISTHAKIQSYKESEEFAKFIADINLSKSEDISIEDNKLKDAVQKLKFLIHRNIVLHKYDNCLNAFKQRVFPLADHYLKDIYIPTYLQDTEMNSTVNGVVGTLEKLRDGLNNYLLLSENPFRFKQHKNGIFGCRRTPFFKWKHAGNKNDIQKLLEGKVVVLKSDVRRGVNENAIKFTQIGIRFRLANRVKQNHFDDLLQGSRIVMKHLGTSNYRCDDKFYTIKTNEIVLKYEFNNNCNESPIDPNAVYQDVVENGPALSPYAMWSVQIVLNDDVNFDEYRDEEIDLQLEGKAEYYELGSIDDPEKLCSENMGNYYEEDDTIADVKFVNLSRHEILREEIRSGRITHDTNTKNRQRRNVVFENGSIQGLDQRSVATNSAYSNVKSSFINTFFSFIGNGLMMLKYWKPENELSQWFVDYNDNVDTEKQHVVNEYHHMDMKLMLNDQFSHKGLPNESGDKSTSNVENVSDAALLCNNANLLLLDSLIRWKNGMKHKQRQGTLRNDFVDAGNDTAQSIIGTYFMKNIIEAANSIKLVFVVDFFVMQDPAQISSFITFVNHIIKLVKGLEKFKYSMALIVTHAEKYYKEPDSEMINHIGSRGLDGWLDYFQNIRQLMISDDQRKIASQFIENLKDDDTYKRVGIFRTANESGGFTNITLFESNRKSLKDLLHNKLYFSTRDENDFSYILPPDTDDIINNLIATISTNILTEIKNAGEKIHNFFLNREKQSGNIDDLREIFSAAHQVLSSAETAISKCAKTQCLKEKMIQIVDNLNIRDSREDIYDDFPTIDNYGKFLEFIISVSSVPNMLEFRQWGEGLMDVVKYLNDSYKWYSCLTYLDLSLGDYLVQFALNSYDATIIDEQGNTQKLDEFLQQLSRSGDIEESNISGRMNLLRKIVTTNPNRYDDFDKKCGYDFKSMKVNEIKLKFLGVILDEGIRNKSTSTCVDDKLKIRGQYVWLDSAIKGARADWPSCSKAKLIEIFALKKIFFNHRFEMRGDQVQLSIVAPEWKITLNGGYIGLASAYDSESRSWTAGGNFTGISQRVTRLDYLHIENIDPWYKTETGYKGNNLCVNESLIDKLFFDKNLAWFNSTCKIDIKNDYFSEGTCLFPKNCTFPEHFEKAGDSIILITENQSNFKTNSSQEEVRLSRNGCRGQNGQINENCVDVRFTRSMGVTWDSNTSEPIPGGYTYTFHPRSAIATQVPSVINNYKRYVRENLAYSLKESSLRKFLDELDINDFYNTLDFVNELRSLEEQYYNLKDKISFIPFYESMLNRIERYAYKLQSSGELNGDNKEVLRYLYLAVLSKIRCVKDDVYNDYSRNLASYLNDSINQINQIRKDDSYDNYQDQIQSKIEEAEDIIANKLIKGIDPIISKIEKNIQSLISETTAKIDQAIEDKKKHEAAKERLNHLYWFRWASGIIKIASAALAFLGPLGIVAAVAVQGVVGITEFLVYYHLTPEGINTPAVLSSTVIKSVDRIREAYRAQQTLFKKRLFEIEDDLRVSEREFQDSNGKELTTIREKIHESRKKLDEEDKNQNYDKASLDRRANIKKELSDLVKKENKILDNELKSNKNAENTRKDMRFEKKLRIVNHVQTVIDMAELGVDLYAKLSEDTTRINLVDNLIHVDDIKIIAYKQLKNDIFNTIIPLSQNVKQNVNSAIKSLAGLSKASLIAAEEEIKTMLEKAKLKFGDYTDDFKEINSNLTHCINDLENLMGRMISINRQIQSYKESQEFAKFIANINLSTSDGIRIADKDYKNALQELEFIIHRGIALRKYDNSINAFKQHVFPFADSYLKDIYIPKYLQYNDIDSTPHGVVRTLEKLREGLRDYVLGRNTNHFKKHKGGIFGCGSTAFFEWKYEKNKNDIKKLLEGKEVKLESEVRRGINKNAIKFYDVGIRFRLTNRAKQNHFDDLMHGSQIKMKHHGNSHYKCGDKYYTIATKEIVDIDYYFHKDCNATKIDPNAIYHDLADNGPSLSPYATWSVQINIANGVNFDAYKDEEMDLKLVGKAVYYELEKSEEKGKLCSDNMDKYYEVDDRIADVKLVNLSYREEILSHEITPRNTRSRRSVVLDEDSIQDLSQRSVATSGACSNAKSSFINTFFSFIGSGLMMLKYWKPENELPQWFVDYNDNVDIEKQHVVNEYHHMNMQLVFSQKGLPNESGDKSTPNVENVSDAALFCNNANLLLLDSLIRWKNGMKHKQRQGTLRNDFVDAGYAHNLAYRGYLYEDN</sequence>
<dbReference type="CDD" id="cd00882">
    <property type="entry name" value="Ras_like_GTPase"/>
    <property type="match status" value="1"/>
</dbReference>
<name>A0A232EWI3_9HYME</name>
<feature type="coiled-coil region" evidence="1">
    <location>
        <begin position="2624"/>
        <end position="2692"/>
    </location>
</feature>
<dbReference type="OrthoDB" id="2386367at2759"/>
<evidence type="ECO:0000313" key="2">
    <source>
        <dbReference type="EMBL" id="OXU22710.1"/>
    </source>
</evidence>
<dbReference type="EMBL" id="NNAY01001855">
    <property type="protein sequence ID" value="OXU22710.1"/>
    <property type="molecule type" value="Genomic_DNA"/>
</dbReference>
<keyword evidence="3" id="KW-1185">Reference proteome</keyword>
<keyword evidence="1" id="KW-0175">Coiled coil</keyword>
<accession>A0A232EWI3</accession>
<organism evidence="2 3">
    <name type="scientific">Trichomalopsis sarcophagae</name>
    <dbReference type="NCBI Taxonomy" id="543379"/>
    <lineage>
        <taxon>Eukaryota</taxon>
        <taxon>Metazoa</taxon>
        <taxon>Ecdysozoa</taxon>
        <taxon>Arthropoda</taxon>
        <taxon>Hexapoda</taxon>
        <taxon>Insecta</taxon>
        <taxon>Pterygota</taxon>
        <taxon>Neoptera</taxon>
        <taxon>Endopterygota</taxon>
        <taxon>Hymenoptera</taxon>
        <taxon>Apocrita</taxon>
        <taxon>Proctotrupomorpha</taxon>
        <taxon>Chalcidoidea</taxon>
        <taxon>Pteromalidae</taxon>
        <taxon>Pteromalinae</taxon>
        <taxon>Trichomalopsis</taxon>
    </lineage>
</organism>
<evidence type="ECO:0000313" key="3">
    <source>
        <dbReference type="Proteomes" id="UP000215335"/>
    </source>
</evidence>
<evidence type="ECO:0000256" key="1">
    <source>
        <dbReference type="SAM" id="Coils"/>
    </source>
</evidence>
<dbReference type="Gene3D" id="3.40.50.300">
    <property type="entry name" value="P-loop containing nucleotide triphosphate hydrolases"/>
    <property type="match status" value="1"/>
</dbReference>
<dbReference type="Proteomes" id="UP000215335">
    <property type="component" value="Unassembled WGS sequence"/>
</dbReference>
<dbReference type="InterPro" id="IPR027417">
    <property type="entry name" value="P-loop_NTPase"/>
</dbReference>
<feature type="coiled-coil region" evidence="1">
    <location>
        <begin position="1055"/>
        <end position="1145"/>
    </location>
</feature>
<dbReference type="SUPFAM" id="SSF52540">
    <property type="entry name" value="P-loop containing nucleoside triphosphate hydrolases"/>
    <property type="match status" value="1"/>
</dbReference>
<proteinExistence type="predicted"/>
<comment type="caution">
    <text evidence="2">The sequence shown here is derived from an EMBL/GenBank/DDBJ whole genome shotgun (WGS) entry which is preliminary data.</text>
</comment>
<reference evidence="2 3" key="1">
    <citation type="journal article" date="2017" name="Curr. Biol.">
        <title>The Evolution of Venom by Co-option of Single-Copy Genes.</title>
        <authorList>
            <person name="Martinson E.O."/>
            <person name="Mrinalini"/>
            <person name="Kelkar Y.D."/>
            <person name="Chang C.H."/>
            <person name="Werren J.H."/>
        </authorList>
    </citation>
    <scope>NUCLEOTIDE SEQUENCE [LARGE SCALE GENOMIC DNA]</scope>
    <source>
        <strain evidence="2 3">Alberta</strain>
        <tissue evidence="2">Whole body</tissue>
    </source>
</reference>
<gene>
    <name evidence="2" type="ORF">TSAR_009058</name>
</gene>
<protein>
    <submittedName>
        <fullName evidence="2">Uncharacterized protein</fullName>
    </submittedName>
</protein>